<dbReference type="SUPFAM" id="SSF53067">
    <property type="entry name" value="Actin-like ATPase domain"/>
    <property type="match status" value="2"/>
</dbReference>
<dbReference type="KEGG" id="swf:E3E12_06845"/>
<dbReference type="Proteomes" id="UP000318709">
    <property type="component" value="Chromosome"/>
</dbReference>
<reference evidence="4 5" key="1">
    <citation type="submission" date="2019-03" db="EMBL/GenBank/DDBJ databases">
        <title>The complete genome sequence of Swingsia_sp. F3b2 LMG30590(T).</title>
        <authorList>
            <person name="Chua K.-O."/>
            <person name="Chan K.-G."/>
            <person name="See-Too W.-S."/>
        </authorList>
    </citation>
    <scope>NUCLEOTIDE SEQUENCE [LARGE SCALE GENOMIC DNA]</scope>
    <source>
        <strain evidence="4 5">F3b2</strain>
    </source>
</reference>
<dbReference type="GO" id="GO:0016462">
    <property type="term" value="F:pyrophosphatase activity"/>
    <property type="evidence" value="ECO:0007669"/>
    <property type="project" value="TreeGrafter"/>
</dbReference>
<name>A0A4Y6UCV5_9PROT</name>
<dbReference type="SUPFAM" id="SSF109604">
    <property type="entry name" value="HD-domain/PDEase-like"/>
    <property type="match status" value="1"/>
</dbReference>
<protein>
    <submittedName>
        <fullName evidence="4">Ppx/GppA family phosphatase</fullName>
    </submittedName>
</protein>
<gene>
    <name evidence="4" type="ORF">E3E12_06845</name>
</gene>
<dbReference type="EMBL" id="CP038231">
    <property type="protein sequence ID" value="QDH13945.1"/>
    <property type="molecule type" value="Genomic_DNA"/>
</dbReference>
<dbReference type="Pfam" id="PF21697">
    <property type="entry name" value="Ppx_C"/>
    <property type="match status" value="1"/>
</dbReference>
<proteinExistence type="predicted"/>
<dbReference type="PANTHER" id="PTHR30005:SF0">
    <property type="entry name" value="RETROGRADE REGULATION PROTEIN 2"/>
    <property type="match status" value="1"/>
</dbReference>
<dbReference type="Gene3D" id="3.30.420.150">
    <property type="entry name" value="Exopolyphosphatase. Domain 2"/>
    <property type="match status" value="1"/>
</dbReference>
<dbReference type="InterPro" id="IPR048951">
    <property type="entry name" value="Ppx_C"/>
</dbReference>
<dbReference type="InterPro" id="IPR050273">
    <property type="entry name" value="GppA/Ppx_hydrolase"/>
</dbReference>
<evidence type="ECO:0000259" key="3">
    <source>
        <dbReference type="Pfam" id="PF21697"/>
    </source>
</evidence>
<dbReference type="Gene3D" id="3.30.420.40">
    <property type="match status" value="1"/>
</dbReference>
<evidence type="ECO:0000313" key="5">
    <source>
        <dbReference type="Proteomes" id="UP000318709"/>
    </source>
</evidence>
<organism evidence="4 5">
    <name type="scientific">Formicincola oecophyllae</name>
    <dbReference type="NCBI Taxonomy" id="2558361"/>
    <lineage>
        <taxon>Bacteria</taxon>
        <taxon>Pseudomonadati</taxon>
        <taxon>Pseudomonadota</taxon>
        <taxon>Alphaproteobacteria</taxon>
        <taxon>Acetobacterales</taxon>
        <taxon>Acetobacteraceae</taxon>
        <taxon>Formicincola</taxon>
    </lineage>
</organism>
<feature type="compositionally biased region" description="Pro residues" evidence="1">
    <location>
        <begin position="1"/>
        <end position="10"/>
    </location>
</feature>
<dbReference type="PANTHER" id="PTHR30005">
    <property type="entry name" value="EXOPOLYPHOSPHATASE"/>
    <property type="match status" value="1"/>
</dbReference>
<dbReference type="AlphaFoldDB" id="A0A4Y6UCV5"/>
<keyword evidence="5" id="KW-1185">Reference proteome</keyword>
<dbReference type="InterPro" id="IPR043129">
    <property type="entry name" value="ATPase_NBD"/>
</dbReference>
<dbReference type="Pfam" id="PF02541">
    <property type="entry name" value="Ppx-GppA"/>
    <property type="match status" value="1"/>
</dbReference>
<feature type="region of interest" description="Disordered" evidence="1">
    <location>
        <begin position="1"/>
        <end position="23"/>
    </location>
</feature>
<evidence type="ECO:0000259" key="2">
    <source>
        <dbReference type="Pfam" id="PF02541"/>
    </source>
</evidence>
<feature type="domain" description="Ppx/GppA phosphatase N-terminal" evidence="2">
    <location>
        <begin position="41"/>
        <end position="316"/>
    </location>
</feature>
<dbReference type="OrthoDB" id="3698573at2"/>
<dbReference type="InterPro" id="IPR003695">
    <property type="entry name" value="Ppx_GppA_N"/>
</dbReference>
<dbReference type="Gene3D" id="1.10.3210.10">
    <property type="entry name" value="Hypothetical protein af1432"/>
    <property type="match status" value="1"/>
</dbReference>
<dbReference type="CDD" id="cd24052">
    <property type="entry name" value="ASKHA_NBD_HpPPX-GppA-like"/>
    <property type="match status" value="1"/>
</dbReference>
<evidence type="ECO:0000313" key="4">
    <source>
        <dbReference type="EMBL" id="QDH13945.1"/>
    </source>
</evidence>
<evidence type="ECO:0000256" key="1">
    <source>
        <dbReference type="SAM" id="MobiDB-lite"/>
    </source>
</evidence>
<feature type="domain" description="Exopolyphosphatase C-terminal" evidence="3">
    <location>
        <begin position="333"/>
        <end position="505"/>
    </location>
</feature>
<sequence>MSAEPAPPDQPALSPQASRPEGDGQRAAIIDLGSNSVRMVVFEGVSRNPVPIFNEKATLQLGKGMQATGKLGEGGVEKALDVLARFGAIASAMGVGPFVVMATAAVRDATNGPAFVAQARQKLPKAHFRILRGDEEADYSAAGVLCAVPGAVGVAADIGGGSMELIKIEDGAYSHAMTTHLGVIRLSEAAEGSVEKATIIASAILAAQPWLREGAGKPLYLVGGAFRALARAEIARTRYPLNMVHLFTLSPRQALDLTAWCQSKSVKELEKTKGVPRKRAAQLPFAAVVLEQLLKQVRPSEVVFSADGLREGWYMRDVVPSTVRAENPMDALAQEMAQRLGRNAALAPALVRWTAPLFSPDETEPQKRWRALACAFSDIGSYDHPQYRAAQAYQRILVSHGVGFQHPARAFLALAVAVRYEMDPDDPTLKPSRKILSKADFTRAVLLGQALRLAYTLCAGTEELLARYPLKVEGPTLSLDLKADGMRMEASVVKRRLAKLAASAGLEGVIKGEGMA</sequence>
<accession>A0A4Y6UCV5</accession>